<keyword evidence="2" id="KW-1185">Reference proteome</keyword>
<name>A0AC61QYS7_9FIRM</name>
<organism evidence="1 2">
    <name type="scientific">Hominisplanchenecus murintestinalis</name>
    <dbReference type="NCBI Taxonomy" id="2941517"/>
    <lineage>
        <taxon>Bacteria</taxon>
        <taxon>Bacillati</taxon>
        <taxon>Bacillota</taxon>
        <taxon>Clostridia</taxon>
        <taxon>Lachnospirales</taxon>
        <taxon>Lachnospiraceae</taxon>
        <taxon>Hominisplanchenecus</taxon>
    </lineage>
</organism>
<evidence type="ECO:0000313" key="1">
    <source>
        <dbReference type="EMBL" id="TGX98488.1"/>
    </source>
</evidence>
<accession>A0AC61QYS7</accession>
<protein>
    <submittedName>
        <fullName evidence="1">ATP-grasp domain-containing protein</fullName>
    </submittedName>
</protein>
<evidence type="ECO:0000313" key="2">
    <source>
        <dbReference type="Proteomes" id="UP000307720"/>
    </source>
</evidence>
<gene>
    <name evidence="1" type="ORF">E5357_08990</name>
</gene>
<sequence>MRKLLVLGAGVYQAPLIKKAKELGLYTIAASYAGNYPGLALADEVWAVDTTDAQQLTALSREAHISGVCTSGTDVAIISLGTICEELGLPGVSLTCARTVTDKSLMKRTFLDSGVSTPEAFPAASLEEARDIFQKLSSPVVVKAVDSSGSRGITRVNSEKELPAAWQAAKNVTKKDYVLVEHFIEAEEIGVDGFISDGKIRFLLPHGKFTHTAGGVTLPEGHCFPYFCTPELECEILLQMEHAITAVGMDNCAVNADVLIRDGHAYILEVGARAGATCIPELISTYCGFDYYKQMICQALGEPPDFTMKRPRPCMAKLLFSRCDGVLTDIDESRLDELRRRCIALSLDYPVGTHVEKVENGTSRIGHVILETADEQELDEMMSHVRQTIKVNGVDLETLWNE</sequence>
<dbReference type="Proteomes" id="UP000307720">
    <property type="component" value="Unassembled WGS sequence"/>
</dbReference>
<comment type="caution">
    <text evidence="1">The sequence shown here is derived from an EMBL/GenBank/DDBJ whole genome shotgun (WGS) entry which is preliminary data.</text>
</comment>
<reference evidence="1" key="1">
    <citation type="submission" date="2019-04" db="EMBL/GenBank/DDBJ databases">
        <title>Microbes associate with the intestines of laboratory mice.</title>
        <authorList>
            <person name="Navarre W."/>
            <person name="Wong E."/>
            <person name="Huang K."/>
            <person name="Tropini C."/>
            <person name="Ng K."/>
            <person name="Yu B."/>
        </authorList>
    </citation>
    <scope>NUCLEOTIDE SEQUENCE</scope>
    <source>
        <strain evidence="1">NM72_1-8</strain>
    </source>
</reference>
<dbReference type="EMBL" id="SRZB01000017">
    <property type="protein sequence ID" value="TGX98488.1"/>
    <property type="molecule type" value="Genomic_DNA"/>
</dbReference>
<proteinExistence type="predicted"/>